<dbReference type="AlphaFoldDB" id="A0A5B7F6G1"/>
<dbReference type="EMBL" id="VSRR010005535">
    <property type="protein sequence ID" value="MPC42701.1"/>
    <property type="molecule type" value="Genomic_DNA"/>
</dbReference>
<accession>A0A5B7F6G1</accession>
<evidence type="ECO:0000313" key="1">
    <source>
        <dbReference type="EMBL" id="MPC42701.1"/>
    </source>
</evidence>
<gene>
    <name evidence="1" type="ORF">E2C01_036328</name>
</gene>
<comment type="caution">
    <text evidence="1">The sequence shown here is derived from an EMBL/GenBank/DDBJ whole genome shotgun (WGS) entry which is preliminary data.</text>
</comment>
<dbReference type="Proteomes" id="UP000324222">
    <property type="component" value="Unassembled WGS sequence"/>
</dbReference>
<sequence length="81" mass="9157">MGSLWLRDSLAGLWVDRRGNNEQETFVDLASPRLLALFVSRISFPRPSSVLQPKKYIYGSNKRDIATKFAVTNIVFTIAIV</sequence>
<organism evidence="1 2">
    <name type="scientific">Portunus trituberculatus</name>
    <name type="common">Swimming crab</name>
    <name type="synonym">Neptunus trituberculatus</name>
    <dbReference type="NCBI Taxonomy" id="210409"/>
    <lineage>
        <taxon>Eukaryota</taxon>
        <taxon>Metazoa</taxon>
        <taxon>Ecdysozoa</taxon>
        <taxon>Arthropoda</taxon>
        <taxon>Crustacea</taxon>
        <taxon>Multicrustacea</taxon>
        <taxon>Malacostraca</taxon>
        <taxon>Eumalacostraca</taxon>
        <taxon>Eucarida</taxon>
        <taxon>Decapoda</taxon>
        <taxon>Pleocyemata</taxon>
        <taxon>Brachyura</taxon>
        <taxon>Eubrachyura</taxon>
        <taxon>Portunoidea</taxon>
        <taxon>Portunidae</taxon>
        <taxon>Portuninae</taxon>
        <taxon>Portunus</taxon>
    </lineage>
</organism>
<proteinExistence type="predicted"/>
<name>A0A5B7F6G1_PORTR</name>
<keyword evidence="2" id="KW-1185">Reference proteome</keyword>
<evidence type="ECO:0000313" key="2">
    <source>
        <dbReference type="Proteomes" id="UP000324222"/>
    </source>
</evidence>
<protein>
    <submittedName>
        <fullName evidence="1">Uncharacterized protein</fullName>
    </submittedName>
</protein>
<reference evidence="1 2" key="1">
    <citation type="submission" date="2019-05" db="EMBL/GenBank/DDBJ databases">
        <title>Another draft genome of Portunus trituberculatus and its Hox gene families provides insights of decapod evolution.</title>
        <authorList>
            <person name="Jeong J.-H."/>
            <person name="Song I."/>
            <person name="Kim S."/>
            <person name="Choi T."/>
            <person name="Kim D."/>
            <person name="Ryu S."/>
            <person name="Kim W."/>
        </authorList>
    </citation>
    <scope>NUCLEOTIDE SEQUENCE [LARGE SCALE GENOMIC DNA]</scope>
    <source>
        <tissue evidence="1">Muscle</tissue>
    </source>
</reference>